<dbReference type="EMBL" id="WUTT01000001">
    <property type="protein sequence ID" value="NAW34489.1"/>
    <property type="molecule type" value="Genomic_DNA"/>
</dbReference>
<dbReference type="Pfam" id="PF05930">
    <property type="entry name" value="Phage_AlpA"/>
    <property type="match status" value="1"/>
</dbReference>
<evidence type="ECO:0000313" key="1">
    <source>
        <dbReference type="EMBL" id="NAW34489.1"/>
    </source>
</evidence>
<name>A0A7X5APJ6_9GAMM</name>
<keyword evidence="2" id="KW-1185">Reference proteome</keyword>
<proteinExistence type="predicted"/>
<dbReference type="InterPro" id="IPR010260">
    <property type="entry name" value="AlpA"/>
</dbReference>
<dbReference type="OrthoDB" id="8455288at2"/>
<dbReference type="RefSeq" id="WP_023005340.1">
    <property type="nucleotide sequence ID" value="NZ_WUTT01000001.1"/>
</dbReference>
<protein>
    <submittedName>
        <fullName evidence="1">AlpA family phage regulatory protein</fullName>
    </submittedName>
</protein>
<sequence length="67" mass="7991">MSHWIFLRRHEVLERCAISNTTLHRLITDGHFPQPVQIGPRSVAWIEEEIEDWINEKIKERDRKAAS</sequence>
<accession>A0A7X5APJ6</accession>
<dbReference type="Proteomes" id="UP000487929">
    <property type="component" value="Unassembled WGS sequence"/>
</dbReference>
<gene>
    <name evidence="1" type="ORF">GRB96_08665</name>
</gene>
<organism evidence="1 2">
    <name type="scientific">Halomonas alimentaria</name>
    <dbReference type="NCBI Taxonomy" id="147248"/>
    <lineage>
        <taxon>Bacteria</taxon>
        <taxon>Pseudomonadati</taxon>
        <taxon>Pseudomonadota</taxon>
        <taxon>Gammaproteobacteria</taxon>
        <taxon>Oceanospirillales</taxon>
        <taxon>Halomonadaceae</taxon>
        <taxon>Halomonas</taxon>
    </lineage>
</organism>
<dbReference type="Gene3D" id="1.10.238.160">
    <property type="match status" value="1"/>
</dbReference>
<evidence type="ECO:0000313" key="2">
    <source>
        <dbReference type="Proteomes" id="UP000487929"/>
    </source>
</evidence>
<dbReference type="AlphaFoldDB" id="A0A7X5APJ6"/>
<reference evidence="1 2" key="1">
    <citation type="submission" date="2019-12" db="EMBL/GenBank/DDBJ databases">
        <title>Draft genome sequencing of Halomonas alimentaria DSM 15356.</title>
        <authorList>
            <person name="Pandiyan K."/>
            <person name="Kushwaha P."/>
            <person name="Gowdham M."/>
            <person name="Chakdar H."/>
            <person name="Singh A."/>
            <person name="Kumar M."/>
            <person name="Saxena A.K."/>
        </authorList>
    </citation>
    <scope>NUCLEOTIDE SEQUENCE [LARGE SCALE GENOMIC DNA]</scope>
    <source>
        <strain evidence="1 2">DSM 15356</strain>
    </source>
</reference>
<comment type="caution">
    <text evidence="1">The sequence shown here is derived from an EMBL/GenBank/DDBJ whole genome shotgun (WGS) entry which is preliminary data.</text>
</comment>